<evidence type="ECO:0000313" key="4">
    <source>
        <dbReference type="Proteomes" id="UP000179627"/>
    </source>
</evidence>
<evidence type="ECO:0000313" key="3">
    <source>
        <dbReference type="EMBL" id="OHV28131.1"/>
    </source>
</evidence>
<sequence length="222" mass="23493">MSNGGNTDSTTGAGGGAGWDFFISYTQTDRPWAEWIAWTLEEASYRVLIQAWDLVPGSNWVTGMDEGVTRAARTIAVLSHAYTRSVYGAAEWRAAWASDPTGATRKLLVTRIEDCPRPGLLGQVVSLDLFGMPQDNARTDLLHTADLAVSGARAKPATAPPFPASTHTPAPPPFPAPEPDPDKGTTSPAAGRIQIGTVTAPGGQATGINYGQITQHRNDPGR</sequence>
<dbReference type="SUPFAM" id="SSF52200">
    <property type="entry name" value="Toll/Interleukin receptor TIR domain"/>
    <property type="match status" value="1"/>
</dbReference>
<proteinExistence type="predicted"/>
<dbReference type="Gene3D" id="3.40.50.10140">
    <property type="entry name" value="Toll/interleukin-1 receptor homology (TIR) domain"/>
    <property type="match status" value="1"/>
</dbReference>
<gene>
    <name evidence="3" type="ORF">CC117_30685</name>
</gene>
<organism evidence="3 4">
    <name type="scientific">Parafrankia colletiae</name>
    <dbReference type="NCBI Taxonomy" id="573497"/>
    <lineage>
        <taxon>Bacteria</taxon>
        <taxon>Bacillati</taxon>
        <taxon>Actinomycetota</taxon>
        <taxon>Actinomycetes</taxon>
        <taxon>Frankiales</taxon>
        <taxon>Frankiaceae</taxon>
        <taxon>Parafrankia</taxon>
    </lineage>
</organism>
<accession>A0A1S1Q3S6</accession>
<feature type="region of interest" description="Disordered" evidence="1">
    <location>
        <begin position="153"/>
        <end position="222"/>
    </location>
</feature>
<dbReference type="InterPro" id="IPR000157">
    <property type="entry name" value="TIR_dom"/>
</dbReference>
<keyword evidence="4" id="KW-1185">Reference proteome</keyword>
<dbReference type="GO" id="GO:0007165">
    <property type="term" value="P:signal transduction"/>
    <property type="evidence" value="ECO:0007669"/>
    <property type="project" value="InterPro"/>
</dbReference>
<evidence type="ECO:0000256" key="1">
    <source>
        <dbReference type="SAM" id="MobiDB-lite"/>
    </source>
</evidence>
<name>A0A1S1Q3S6_9ACTN</name>
<dbReference type="Pfam" id="PF13676">
    <property type="entry name" value="TIR_2"/>
    <property type="match status" value="1"/>
</dbReference>
<evidence type="ECO:0000259" key="2">
    <source>
        <dbReference type="PROSITE" id="PS50104"/>
    </source>
</evidence>
<protein>
    <submittedName>
        <fullName evidence="3">TIR protein</fullName>
    </submittedName>
</protein>
<feature type="domain" description="TIR" evidence="2">
    <location>
        <begin position="17"/>
        <end position="141"/>
    </location>
</feature>
<dbReference type="Proteomes" id="UP000179627">
    <property type="component" value="Unassembled WGS sequence"/>
</dbReference>
<reference evidence="4" key="1">
    <citation type="submission" date="2016-07" db="EMBL/GenBank/DDBJ databases">
        <title>Sequence Frankia sp. strain CcI1.17.</title>
        <authorList>
            <person name="Ghodhbane-Gtari F."/>
            <person name="Swanson E."/>
            <person name="Gueddou A."/>
            <person name="Morris K."/>
            <person name="Hezbri K."/>
            <person name="Ktari A."/>
            <person name="Nouioui I."/>
            <person name="Abebe-Akele F."/>
            <person name="Simpson S."/>
            <person name="Thomas K."/>
            <person name="Gtari M."/>
            <person name="Tisa L.S."/>
            <person name="Hurst S."/>
        </authorList>
    </citation>
    <scope>NUCLEOTIDE SEQUENCE [LARGE SCALE GENOMIC DNA]</scope>
    <source>
        <strain evidence="4">Cc1.17</strain>
    </source>
</reference>
<comment type="caution">
    <text evidence="3">The sequence shown here is derived from an EMBL/GenBank/DDBJ whole genome shotgun (WGS) entry which is preliminary data.</text>
</comment>
<dbReference type="InterPro" id="IPR035897">
    <property type="entry name" value="Toll_tir_struct_dom_sf"/>
</dbReference>
<dbReference type="OrthoDB" id="218695at2"/>
<dbReference type="AlphaFoldDB" id="A0A1S1Q3S6"/>
<feature type="compositionally biased region" description="Polar residues" evidence="1">
    <location>
        <begin position="206"/>
        <end position="215"/>
    </location>
</feature>
<dbReference type="PROSITE" id="PS50104">
    <property type="entry name" value="TIR"/>
    <property type="match status" value="1"/>
</dbReference>
<dbReference type="EMBL" id="MBLM01000181">
    <property type="protein sequence ID" value="OHV28131.1"/>
    <property type="molecule type" value="Genomic_DNA"/>
</dbReference>
<dbReference type="RefSeq" id="WP_071092069.1">
    <property type="nucleotide sequence ID" value="NZ_MBLM01000181.1"/>
</dbReference>
<feature type="compositionally biased region" description="Pro residues" evidence="1">
    <location>
        <begin position="158"/>
        <end position="178"/>
    </location>
</feature>